<dbReference type="InterPro" id="IPR046537">
    <property type="entry name" value="DUF6602"/>
</dbReference>
<protein>
    <recommendedName>
        <fullName evidence="1">DUF6602 domain-containing protein</fullName>
    </recommendedName>
</protein>
<dbReference type="CDD" id="cd21173">
    <property type="entry name" value="NucC-like"/>
    <property type="match status" value="1"/>
</dbReference>
<name>A0A5J4QJ88_9ZZZZ</name>
<accession>A0A5J4QJ88</accession>
<organism evidence="2">
    <name type="scientific">termite gut metagenome</name>
    <dbReference type="NCBI Taxonomy" id="433724"/>
    <lineage>
        <taxon>unclassified sequences</taxon>
        <taxon>metagenomes</taxon>
        <taxon>organismal metagenomes</taxon>
    </lineage>
</organism>
<evidence type="ECO:0000259" key="1">
    <source>
        <dbReference type="Pfam" id="PF20247"/>
    </source>
</evidence>
<gene>
    <name evidence="2" type="ORF">EZS27_028486</name>
</gene>
<dbReference type="EMBL" id="SNRY01003179">
    <property type="protein sequence ID" value="KAA6321917.1"/>
    <property type="molecule type" value="Genomic_DNA"/>
</dbReference>
<feature type="domain" description="DUF6602" evidence="1">
    <location>
        <begin position="25"/>
        <end position="121"/>
    </location>
</feature>
<proteinExistence type="predicted"/>
<dbReference type="Pfam" id="PF20247">
    <property type="entry name" value="DUF6602"/>
    <property type="match status" value="1"/>
</dbReference>
<comment type="caution">
    <text evidence="2">The sequence shown here is derived from an EMBL/GenBank/DDBJ whole genome shotgun (WGS) entry which is preliminary data.</text>
</comment>
<sequence length="256" mass="30283">MDDYFRLVSDELLIKLKQARQFIKKHNPTIGILTEEILRTFLRTYLPKSVSIEQGFIVSPNGILSKQCDILIYDSNHFSPLYRINDIVIVPTEAVLIVIEVKTTITKAIFHNVIDYFTNISSLCRAKTYLFIYEACDISKLEGYFHTYKHKRDYQMFDHDTYQLLPAEITGINNSYHLKQSYVCFDRDTFGYESYFYENEEGKDISAFELFYISIYKEVENYNSSFHEKSIISNTIELYYGKRNLKNYFAIELFDI</sequence>
<reference evidence="2" key="1">
    <citation type="submission" date="2019-03" db="EMBL/GenBank/DDBJ databases">
        <title>Single cell metagenomics reveals metabolic interactions within the superorganism composed of flagellate Streblomastix strix and complex community of Bacteroidetes bacteria on its surface.</title>
        <authorList>
            <person name="Treitli S.C."/>
            <person name="Kolisko M."/>
            <person name="Husnik F."/>
            <person name="Keeling P."/>
            <person name="Hampl V."/>
        </authorList>
    </citation>
    <scope>NUCLEOTIDE SEQUENCE</scope>
    <source>
        <strain evidence="2">STM</strain>
    </source>
</reference>
<dbReference type="AlphaFoldDB" id="A0A5J4QJ88"/>
<evidence type="ECO:0000313" key="2">
    <source>
        <dbReference type="EMBL" id="KAA6321917.1"/>
    </source>
</evidence>